<dbReference type="PANTHER" id="PTHR43132:SF6">
    <property type="entry name" value="HTH-TYPE TRANSCRIPTIONAL REPRESSOR CZRA"/>
    <property type="match status" value="1"/>
</dbReference>
<dbReference type="SUPFAM" id="SSF46785">
    <property type="entry name" value="Winged helix' DNA-binding domain"/>
    <property type="match status" value="1"/>
</dbReference>
<sequence>MENKELTQEELDAIKNDTIDYKIVERLADIMKALSEPSRIQIIHALSLSEMCVTDLSYALNMTQPLVSHHLRILRNLGLVKYERDGKALIYSLDDEHVLMLYKQGLEHAKEKVQ</sequence>
<dbReference type="Gene3D" id="1.10.10.10">
    <property type="entry name" value="Winged helix-like DNA-binding domain superfamily/Winged helix DNA-binding domain"/>
    <property type="match status" value="1"/>
</dbReference>
<dbReference type="CDD" id="cd00090">
    <property type="entry name" value="HTH_ARSR"/>
    <property type="match status" value="1"/>
</dbReference>
<dbReference type="GO" id="GO:0003677">
    <property type="term" value="F:DNA binding"/>
    <property type="evidence" value="ECO:0007669"/>
    <property type="project" value="UniProtKB-KW"/>
</dbReference>
<name>A0A9E7IX13_9FIRM</name>
<dbReference type="SMART" id="SM00418">
    <property type="entry name" value="HTH_ARSR"/>
    <property type="match status" value="1"/>
</dbReference>
<evidence type="ECO:0000256" key="4">
    <source>
        <dbReference type="ARBA" id="ARBA00043263"/>
    </source>
</evidence>
<dbReference type="GO" id="GO:0003700">
    <property type="term" value="F:DNA-binding transcription factor activity"/>
    <property type="evidence" value="ECO:0007669"/>
    <property type="project" value="InterPro"/>
</dbReference>
<gene>
    <name evidence="6" type="ORF">M1R53_01290</name>
</gene>
<dbReference type="AlphaFoldDB" id="A0A9E7IX13"/>
<dbReference type="InterPro" id="IPR011991">
    <property type="entry name" value="ArsR-like_HTH"/>
</dbReference>
<dbReference type="InterPro" id="IPR018334">
    <property type="entry name" value="ArsR_HTH"/>
</dbReference>
<keyword evidence="2" id="KW-0238">DNA-binding</keyword>
<dbReference type="InterPro" id="IPR036388">
    <property type="entry name" value="WH-like_DNA-bd_sf"/>
</dbReference>
<evidence type="ECO:0000313" key="6">
    <source>
        <dbReference type="EMBL" id="UQK59335.1"/>
    </source>
</evidence>
<dbReference type="PROSITE" id="PS50987">
    <property type="entry name" value="HTH_ARSR_2"/>
    <property type="match status" value="1"/>
</dbReference>
<dbReference type="EMBL" id="CP096649">
    <property type="protein sequence ID" value="UQK59335.1"/>
    <property type="molecule type" value="Genomic_DNA"/>
</dbReference>
<keyword evidence="1" id="KW-0805">Transcription regulation</keyword>
<evidence type="ECO:0000256" key="1">
    <source>
        <dbReference type="ARBA" id="ARBA00023015"/>
    </source>
</evidence>
<proteinExistence type="predicted"/>
<protein>
    <submittedName>
        <fullName evidence="6">Metalloregulator ArsR/SmtB family transcription factor</fullName>
    </submittedName>
</protein>
<evidence type="ECO:0000256" key="3">
    <source>
        <dbReference type="ARBA" id="ARBA00023163"/>
    </source>
</evidence>
<keyword evidence="7" id="KW-1185">Reference proteome</keyword>
<dbReference type="PROSITE" id="PS00846">
    <property type="entry name" value="HTH_ARSR_1"/>
    <property type="match status" value="1"/>
</dbReference>
<keyword evidence="4" id="KW-0105">Cadmium resistance</keyword>
<dbReference type="Pfam" id="PF01022">
    <property type="entry name" value="HTH_5"/>
    <property type="match status" value="1"/>
</dbReference>
<dbReference type="InterPro" id="IPR001845">
    <property type="entry name" value="HTH_ArsR_DNA-bd_dom"/>
</dbReference>
<dbReference type="GO" id="GO:0046686">
    <property type="term" value="P:response to cadmium ion"/>
    <property type="evidence" value="ECO:0007669"/>
    <property type="project" value="UniProtKB-KW"/>
</dbReference>
<keyword evidence="3" id="KW-0804">Transcription</keyword>
<dbReference type="Proteomes" id="UP000831151">
    <property type="component" value="Chromosome"/>
</dbReference>
<dbReference type="RefSeq" id="WP_019214338.1">
    <property type="nucleotide sequence ID" value="NZ_CP096649.1"/>
</dbReference>
<evidence type="ECO:0000259" key="5">
    <source>
        <dbReference type="PROSITE" id="PS50987"/>
    </source>
</evidence>
<accession>A0A9E7IX13</accession>
<dbReference type="KEGG" id="fms:M1R53_01290"/>
<reference evidence="6" key="1">
    <citation type="submission" date="2022-04" db="EMBL/GenBank/DDBJ databases">
        <title>Complete genome sequences of Ezakiella coagulans and Fenollaria massiliensis.</title>
        <authorList>
            <person name="France M.T."/>
            <person name="Clifford J."/>
            <person name="Narina S."/>
            <person name="Rutt L."/>
            <person name="Ravel J."/>
        </authorList>
    </citation>
    <scope>NUCLEOTIDE SEQUENCE</scope>
    <source>
        <strain evidence="6">C0061C2</strain>
    </source>
</reference>
<dbReference type="InterPro" id="IPR051011">
    <property type="entry name" value="Metal_resp_trans_reg"/>
</dbReference>
<dbReference type="PRINTS" id="PR00778">
    <property type="entry name" value="HTHARSR"/>
</dbReference>
<evidence type="ECO:0000313" key="7">
    <source>
        <dbReference type="Proteomes" id="UP000831151"/>
    </source>
</evidence>
<dbReference type="PANTHER" id="PTHR43132">
    <property type="entry name" value="ARSENICAL RESISTANCE OPERON REPRESSOR ARSR-RELATED"/>
    <property type="match status" value="1"/>
</dbReference>
<evidence type="ECO:0000256" key="2">
    <source>
        <dbReference type="ARBA" id="ARBA00023125"/>
    </source>
</evidence>
<feature type="domain" description="HTH arsR-type" evidence="5">
    <location>
        <begin position="19"/>
        <end position="113"/>
    </location>
</feature>
<organism evidence="6 7">
    <name type="scientific">Fenollaria massiliensis</name>
    <dbReference type="NCBI Taxonomy" id="938288"/>
    <lineage>
        <taxon>Bacteria</taxon>
        <taxon>Bacillati</taxon>
        <taxon>Bacillota</taxon>
        <taxon>Clostridia</taxon>
        <taxon>Eubacteriales</taxon>
        <taxon>Fenollaria</taxon>
    </lineage>
</organism>
<dbReference type="InterPro" id="IPR036390">
    <property type="entry name" value="WH_DNA-bd_sf"/>
</dbReference>
<dbReference type="NCBIfam" id="NF033788">
    <property type="entry name" value="HTH_metalloreg"/>
    <property type="match status" value="1"/>
</dbReference>